<dbReference type="Proteomes" id="UP000663836">
    <property type="component" value="Unassembled WGS sequence"/>
</dbReference>
<feature type="non-terminal residue" evidence="1">
    <location>
        <position position="91"/>
    </location>
</feature>
<dbReference type="AlphaFoldDB" id="A0A820HID8"/>
<evidence type="ECO:0000313" key="1">
    <source>
        <dbReference type="EMBL" id="CAF4295587.1"/>
    </source>
</evidence>
<feature type="non-terminal residue" evidence="1">
    <location>
        <position position="1"/>
    </location>
</feature>
<evidence type="ECO:0000313" key="2">
    <source>
        <dbReference type="Proteomes" id="UP000663836"/>
    </source>
</evidence>
<reference evidence="1" key="1">
    <citation type="submission" date="2021-02" db="EMBL/GenBank/DDBJ databases">
        <authorList>
            <person name="Nowell W R."/>
        </authorList>
    </citation>
    <scope>NUCLEOTIDE SEQUENCE</scope>
</reference>
<gene>
    <name evidence="1" type="ORF">JBS370_LOCUS40208</name>
</gene>
<name>A0A820HID8_9BILA</name>
<protein>
    <submittedName>
        <fullName evidence="1">Uncharacterized protein</fullName>
    </submittedName>
</protein>
<sequence length="91" mass="10332">PRITNISFDNFTESICIITPISDDDDTKELILSSSQTNIDHDLFTPHDHLALITQPILGARSRKKDKIDFKTNNYRSSYNNSPLLTSPINQ</sequence>
<comment type="caution">
    <text evidence="1">The sequence shown here is derived from an EMBL/GenBank/DDBJ whole genome shotgun (WGS) entry which is preliminary data.</text>
</comment>
<organism evidence="1 2">
    <name type="scientific">Rotaria sordida</name>
    <dbReference type="NCBI Taxonomy" id="392033"/>
    <lineage>
        <taxon>Eukaryota</taxon>
        <taxon>Metazoa</taxon>
        <taxon>Spiralia</taxon>
        <taxon>Gnathifera</taxon>
        <taxon>Rotifera</taxon>
        <taxon>Eurotatoria</taxon>
        <taxon>Bdelloidea</taxon>
        <taxon>Philodinida</taxon>
        <taxon>Philodinidae</taxon>
        <taxon>Rotaria</taxon>
    </lineage>
</organism>
<dbReference type="EMBL" id="CAJOBD010034143">
    <property type="protein sequence ID" value="CAF4295587.1"/>
    <property type="molecule type" value="Genomic_DNA"/>
</dbReference>
<proteinExistence type="predicted"/>
<accession>A0A820HID8</accession>